<accession>A0A2N9LM70</accession>
<feature type="region of interest" description="Disordered" evidence="1">
    <location>
        <begin position="55"/>
        <end position="139"/>
    </location>
</feature>
<reference evidence="3" key="1">
    <citation type="submission" date="2018-02" db="EMBL/GenBank/DDBJ databases">
        <authorList>
            <person name="Hausmann B."/>
        </authorList>
    </citation>
    <scope>NUCLEOTIDE SEQUENCE [LARGE SCALE GENOMIC DNA]</scope>
    <source>
        <strain evidence="3">Peat soil MAG SbA5</strain>
    </source>
</reference>
<gene>
    <name evidence="2" type="ORF">SBA5_430064</name>
</gene>
<feature type="compositionally biased region" description="Low complexity" evidence="1">
    <location>
        <begin position="73"/>
        <end position="86"/>
    </location>
</feature>
<proteinExistence type="predicted"/>
<organism evidence="2 3">
    <name type="scientific">Candidatus Sulfuritelmatomonas gaucii</name>
    <dbReference type="NCBI Taxonomy" id="2043161"/>
    <lineage>
        <taxon>Bacteria</taxon>
        <taxon>Pseudomonadati</taxon>
        <taxon>Acidobacteriota</taxon>
        <taxon>Terriglobia</taxon>
        <taxon>Terriglobales</taxon>
        <taxon>Acidobacteriaceae</taxon>
        <taxon>Candidatus Sulfuritelmatomonas</taxon>
    </lineage>
</organism>
<dbReference type="EMBL" id="OKRB01000101">
    <property type="protein sequence ID" value="SPE24185.1"/>
    <property type="molecule type" value="Genomic_DNA"/>
</dbReference>
<evidence type="ECO:0000313" key="2">
    <source>
        <dbReference type="EMBL" id="SPE24185.1"/>
    </source>
</evidence>
<name>A0A2N9LM70_9BACT</name>
<sequence length="188" mass="19867">MANSMNSERDSGATPPAIWARKRRGWLCGLACLTVLVLAVGVGLRRGHAQQASFSLPAIDPPKTAAKSATNANEPDQQQAPENQQQTSFSLPAIDPPKTAAKAGSTPAPNTDESNQHQAAGDQQTFAGASDPNQPQVARECADLLKMAADLKAAVEKTNKDTLSVTVVRKADQIEQYARKVRLGPGKS</sequence>
<evidence type="ECO:0000256" key="1">
    <source>
        <dbReference type="SAM" id="MobiDB-lite"/>
    </source>
</evidence>
<protein>
    <submittedName>
        <fullName evidence="2">Uncharacterized protein</fullName>
    </submittedName>
</protein>
<feature type="compositionally biased region" description="Polar residues" evidence="1">
    <location>
        <begin position="107"/>
        <end position="136"/>
    </location>
</feature>
<evidence type="ECO:0000313" key="3">
    <source>
        <dbReference type="Proteomes" id="UP000239735"/>
    </source>
</evidence>
<dbReference type="AlphaFoldDB" id="A0A2N9LM70"/>
<dbReference type="Proteomes" id="UP000239735">
    <property type="component" value="Unassembled WGS sequence"/>
</dbReference>